<evidence type="ECO:0000313" key="6">
    <source>
        <dbReference type="Proteomes" id="UP000076632"/>
    </source>
</evidence>
<dbReference type="RefSeq" id="XP_018192144.1">
    <property type="nucleotide sequence ID" value="XM_018331591.1"/>
</dbReference>
<evidence type="ECO:0000259" key="4">
    <source>
        <dbReference type="Pfam" id="PF08614"/>
    </source>
</evidence>
<dbReference type="InterPro" id="IPR013923">
    <property type="entry name" value="Autophagy-rel_prot_16_dom"/>
</dbReference>
<evidence type="ECO:0000256" key="1">
    <source>
        <dbReference type="ARBA" id="ARBA00005331"/>
    </source>
</evidence>
<proteinExistence type="inferred from homology"/>
<dbReference type="GeneID" id="28896728"/>
<feature type="compositionally biased region" description="Low complexity" evidence="3">
    <location>
        <begin position="36"/>
        <end position="51"/>
    </location>
</feature>
<evidence type="ECO:0000313" key="5">
    <source>
        <dbReference type="EMBL" id="KZF26589.1"/>
    </source>
</evidence>
<dbReference type="CDD" id="cd22887">
    <property type="entry name" value="Atg16_CCD"/>
    <property type="match status" value="1"/>
</dbReference>
<dbReference type="OMA" id="SENECEC"/>
<keyword evidence="6" id="KW-1185">Reference proteome</keyword>
<keyword evidence="2" id="KW-0175">Coiled coil</keyword>
<evidence type="ECO:0000256" key="2">
    <source>
        <dbReference type="SAM" id="Coils"/>
    </source>
</evidence>
<feature type="compositionally biased region" description="Gly residues" evidence="3">
    <location>
        <begin position="52"/>
        <end position="61"/>
    </location>
</feature>
<feature type="domain" description="Autophagy-related protein 16" evidence="4">
    <location>
        <begin position="64"/>
        <end position="180"/>
    </location>
</feature>
<dbReference type="EMBL" id="KV407454">
    <property type="protein sequence ID" value="KZF26589.1"/>
    <property type="molecule type" value="Genomic_DNA"/>
</dbReference>
<dbReference type="Gene3D" id="1.20.5.170">
    <property type="match status" value="1"/>
</dbReference>
<dbReference type="AlphaFoldDB" id="A0A165JT53"/>
<comment type="similarity">
    <text evidence="1">Belongs to the ATG16 family.</text>
</comment>
<dbReference type="STRING" id="1328760.A0A165JT53"/>
<dbReference type="Pfam" id="PF08614">
    <property type="entry name" value="ATG16"/>
    <property type="match status" value="1"/>
</dbReference>
<dbReference type="Proteomes" id="UP000076632">
    <property type="component" value="Unassembled WGS sequence"/>
</dbReference>
<evidence type="ECO:0000256" key="3">
    <source>
        <dbReference type="SAM" id="MobiDB-lite"/>
    </source>
</evidence>
<dbReference type="InParanoid" id="A0A165JT53"/>
<gene>
    <name evidence="5" type="ORF">L228DRAFT_243069</name>
</gene>
<feature type="coiled-coil region" evidence="2">
    <location>
        <begin position="91"/>
        <end position="167"/>
    </location>
</feature>
<reference evidence="5 6" key="1">
    <citation type="journal article" date="2016" name="Fungal Biol.">
        <title>The genome of Xylona heveae provides a window into fungal endophytism.</title>
        <authorList>
            <person name="Gazis R."/>
            <person name="Kuo A."/>
            <person name="Riley R."/>
            <person name="LaButti K."/>
            <person name="Lipzen A."/>
            <person name="Lin J."/>
            <person name="Amirebrahimi M."/>
            <person name="Hesse C.N."/>
            <person name="Spatafora J.W."/>
            <person name="Henrissat B."/>
            <person name="Hainaut M."/>
            <person name="Grigoriev I.V."/>
            <person name="Hibbett D.S."/>
        </authorList>
    </citation>
    <scope>NUCLEOTIDE SEQUENCE [LARGE SCALE GENOMIC DNA]</scope>
    <source>
        <strain evidence="5 6">TC161</strain>
    </source>
</reference>
<feature type="region of interest" description="Disordered" evidence="3">
    <location>
        <begin position="36"/>
        <end position="62"/>
    </location>
</feature>
<sequence>MSGWLNDYTSALSARDAREKSNLEIFKAYTKLADRASSASGTGSGTTSKAAPGGGGGGGGENDVQLRADLIMAQRSKVSIQALATKRLKELEKLQKTAQESRALVMDLRAEKSLLERRLKDRDEELRGKGRLLDDVQDEMISLNLQLNMAEERSAKLEKENKELVDRWMARMEKEAQAMNDASRFS</sequence>
<organism evidence="5 6">
    <name type="scientific">Xylona heveae (strain CBS 132557 / TC161)</name>
    <dbReference type="NCBI Taxonomy" id="1328760"/>
    <lineage>
        <taxon>Eukaryota</taxon>
        <taxon>Fungi</taxon>
        <taxon>Dikarya</taxon>
        <taxon>Ascomycota</taxon>
        <taxon>Pezizomycotina</taxon>
        <taxon>Xylonomycetes</taxon>
        <taxon>Xylonales</taxon>
        <taxon>Xylonaceae</taxon>
        <taxon>Xylona</taxon>
    </lineage>
</organism>
<name>A0A165JT53_XYLHT</name>
<accession>A0A165JT53</accession>
<dbReference type="OrthoDB" id="8949486at2759"/>
<protein>
    <submittedName>
        <fullName evidence="5">Autophagy protein 16</fullName>
    </submittedName>
</protein>